<sequence length="235" mass="26825">MCKSQPITSKSTLNFQFQNEVNVVPFILDDTSHKFYNENGDDYYITLFKYYISNIQLIDMNGNYVDLNKDSYLINARDSNTLHRHIENISLGHYKGIKFLIGVDSSKNSEGVQDGDLDPANGMFWSWNTGYVFLKMEGVSSKSLNKNGRLFFHIGGIRSPYNTLRIFEKMFDRPIEIRKDRNNILTITADVNGLFKGKKKIDFSHIGGTMESGTVAMDIADNYAENLFTISFSSK</sequence>
<dbReference type="Proteomes" id="UP000249645">
    <property type="component" value="Unassembled WGS sequence"/>
</dbReference>
<name>A0A2W5EN10_9SPHI</name>
<dbReference type="InterPro" id="IPR046863">
    <property type="entry name" value="MbnP-like_dom"/>
</dbReference>
<dbReference type="Pfam" id="PF20243">
    <property type="entry name" value="MbnP"/>
    <property type="match status" value="1"/>
</dbReference>
<reference evidence="2 3" key="1">
    <citation type="submission" date="2017-11" db="EMBL/GenBank/DDBJ databases">
        <title>Infants hospitalized years apart are colonized by the same room-sourced microbial strains.</title>
        <authorList>
            <person name="Brooks B."/>
            <person name="Olm M.R."/>
            <person name="Firek B.A."/>
            <person name="Baker R."/>
            <person name="Thomas B.C."/>
            <person name="Morowitz M.J."/>
            <person name="Banfield J.F."/>
        </authorList>
    </citation>
    <scope>NUCLEOTIDE SEQUENCE [LARGE SCALE GENOMIC DNA]</scope>
    <source>
        <strain evidence="2">S2_009_000_R2_76</strain>
    </source>
</reference>
<evidence type="ECO:0000313" key="3">
    <source>
        <dbReference type="Proteomes" id="UP000249645"/>
    </source>
</evidence>
<comment type="caution">
    <text evidence="2">The sequence shown here is derived from an EMBL/GenBank/DDBJ whole genome shotgun (WGS) entry which is preliminary data.</text>
</comment>
<protein>
    <recommendedName>
        <fullName evidence="1">Copper-binding protein MbnP-like domain-containing protein</fullName>
    </recommendedName>
</protein>
<evidence type="ECO:0000259" key="1">
    <source>
        <dbReference type="Pfam" id="PF20243"/>
    </source>
</evidence>
<dbReference type="AlphaFoldDB" id="A0A2W5EN10"/>
<proteinExistence type="predicted"/>
<organism evidence="2 3">
    <name type="scientific">Pseudopedobacter saltans</name>
    <dbReference type="NCBI Taxonomy" id="151895"/>
    <lineage>
        <taxon>Bacteria</taxon>
        <taxon>Pseudomonadati</taxon>
        <taxon>Bacteroidota</taxon>
        <taxon>Sphingobacteriia</taxon>
        <taxon>Sphingobacteriales</taxon>
        <taxon>Sphingobacteriaceae</taxon>
        <taxon>Pseudopedobacter</taxon>
    </lineage>
</organism>
<accession>A0A2W5EN10</accession>
<evidence type="ECO:0000313" key="2">
    <source>
        <dbReference type="EMBL" id="PZP42937.1"/>
    </source>
</evidence>
<gene>
    <name evidence="2" type="ORF">DI598_16330</name>
</gene>
<dbReference type="EMBL" id="QFOI01000399">
    <property type="protein sequence ID" value="PZP42937.1"/>
    <property type="molecule type" value="Genomic_DNA"/>
</dbReference>
<feature type="domain" description="Copper-binding protein MbnP-like" evidence="1">
    <location>
        <begin position="11"/>
        <end position="205"/>
    </location>
</feature>